<dbReference type="EMBL" id="UINC01143309">
    <property type="protein sequence ID" value="SVD32156.1"/>
    <property type="molecule type" value="Genomic_DNA"/>
</dbReference>
<dbReference type="AlphaFoldDB" id="A0A382UD21"/>
<accession>A0A382UD21</accession>
<proteinExistence type="predicted"/>
<feature type="non-terminal residue" evidence="1">
    <location>
        <position position="1"/>
    </location>
</feature>
<organism evidence="1">
    <name type="scientific">marine metagenome</name>
    <dbReference type="NCBI Taxonomy" id="408172"/>
    <lineage>
        <taxon>unclassified sequences</taxon>
        <taxon>metagenomes</taxon>
        <taxon>ecological metagenomes</taxon>
    </lineage>
</organism>
<protein>
    <submittedName>
        <fullName evidence="1">Uncharacterized protein</fullName>
    </submittedName>
</protein>
<gene>
    <name evidence="1" type="ORF">METZ01_LOCUS385010</name>
</gene>
<name>A0A382UD21_9ZZZZ</name>
<evidence type="ECO:0000313" key="1">
    <source>
        <dbReference type="EMBL" id="SVD32156.1"/>
    </source>
</evidence>
<sequence length="134" mass="14976">NFYNMLRDAFGQASQAILGAISKDSSMGKVKNADKRANEIGSGLTDLVPNAWEPILEKYRGHQVVVERKTKDGLVKEAGVLEDYSSKYLLVREVVVRDKQLLDYLEKNGVAKDAKNDFLYSRSNAIVRHTVSNS</sequence>
<reference evidence="1" key="1">
    <citation type="submission" date="2018-05" db="EMBL/GenBank/DDBJ databases">
        <authorList>
            <person name="Lanie J.A."/>
            <person name="Ng W.-L."/>
            <person name="Kazmierczak K.M."/>
            <person name="Andrzejewski T.M."/>
            <person name="Davidsen T.M."/>
            <person name="Wayne K.J."/>
            <person name="Tettelin H."/>
            <person name="Glass J.I."/>
            <person name="Rusch D."/>
            <person name="Podicherti R."/>
            <person name="Tsui H.-C.T."/>
            <person name="Winkler M.E."/>
        </authorList>
    </citation>
    <scope>NUCLEOTIDE SEQUENCE</scope>
</reference>